<sequence>MPQNDPLCPDDPKPRLGRPPADGAAPWDPAPLREVVGLFGRAGCRWWIAGGHAIELAVGRELRPHADIDVLVLRDDQHAVQDALAGWEWWAADPPGSLRPWRRDEYLHPGVHDVWCRPEPGGPWRIQVMLDEGRGGTWVSRRDATVCRPVAGIGAVSPDGIPYLRPEIQLYYKAKRPRPKDEQDFDAVLPLLGTGQRTWLADAITHTLGPHPWTARLR</sequence>
<protein>
    <recommendedName>
        <fullName evidence="4">Amino acid transporter</fullName>
    </recommendedName>
</protein>
<dbReference type="RefSeq" id="WP_344152472.1">
    <property type="nucleotide sequence ID" value="NZ_BAAABV010000006.1"/>
</dbReference>
<organism evidence="2 3">
    <name type="scientific">Streptomyces polychromogenes</name>
    <dbReference type="NCBI Taxonomy" id="67342"/>
    <lineage>
        <taxon>Bacteria</taxon>
        <taxon>Bacillati</taxon>
        <taxon>Actinomycetota</taxon>
        <taxon>Actinomycetes</taxon>
        <taxon>Kitasatosporales</taxon>
        <taxon>Streptomycetaceae</taxon>
        <taxon>Streptomyces</taxon>
    </lineage>
</organism>
<dbReference type="SUPFAM" id="SSF81301">
    <property type="entry name" value="Nucleotidyltransferase"/>
    <property type="match status" value="1"/>
</dbReference>
<proteinExistence type="predicted"/>
<dbReference type="InterPro" id="IPR019646">
    <property type="entry name" value="Aminoglyc_AdlTrfase"/>
</dbReference>
<feature type="region of interest" description="Disordered" evidence="1">
    <location>
        <begin position="1"/>
        <end position="28"/>
    </location>
</feature>
<dbReference type="Gene3D" id="3.30.460.40">
    <property type="match status" value="1"/>
</dbReference>
<evidence type="ECO:0000256" key="1">
    <source>
        <dbReference type="SAM" id="MobiDB-lite"/>
    </source>
</evidence>
<evidence type="ECO:0008006" key="4">
    <source>
        <dbReference type="Google" id="ProtNLM"/>
    </source>
</evidence>
<dbReference type="InterPro" id="IPR043519">
    <property type="entry name" value="NT_sf"/>
</dbReference>
<evidence type="ECO:0000313" key="2">
    <source>
        <dbReference type="EMBL" id="GAA0273019.1"/>
    </source>
</evidence>
<reference evidence="2 3" key="1">
    <citation type="journal article" date="2019" name="Int. J. Syst. Evol. Microbiol.">
        <title>The Global Catalogue of Microorganisms (GCM) 10K type strain sequencing project: providing services to taxonomists for standard genome sequencing and annotation.</title>
        <authorList>
            <consortium name="The Broad Institute Genomics Platform"/>
            <consortium name="The Broad Institute Genome Sequencing Center for Infectious Disease"/>
            <person name="Wu L."/>
            <person name="Ma J."/>
        </authorList>
    </citation>
    <scope>NUCLEOTIDE SEQUENCE [LARGE SCALE GENOMIC DNA]</scope>
    <source>
        <strain evidence="2 3">JCM 4505</strain>
    </source>
</reference>
<dbReference type="EMBL" id="BAAABV010000006">
    <property type="protein sequence ID" value="GAA0273019.1"/>
    <property type="molecule type" value="Genomic_DNA"/>
</dbReference>
<evidence type="ECO:0000313" key="3">
    <source>
        <dbReference type="Proteomes" id="UP001501867"/>
    </source>
</evidence>
<gene>
    <name evidence="2" type="ORF">GCM10010302_08270</name>
</gene>
<keyword evidence="3" id="KW-1185">Reference proteome</keyword>
<accession>A0ABN0V3C1</accession>
<dbReference type="Proteomes" id="UP001501867">
    <property type="component" value="Unassembled WGS sequence"/>
</dbReference>
<dbReference type="Pfam" id="PF10706">
    <property type="entry name" value="Aminoglyc_resit"/>
    <property type="match status" value="1"/>
</dbReference>
<name>A0ABN0V3C1_9ACTN</name>
<comment type="caution">
    <text evidence="2">The sequence shown here is derived from an EMBL/GenBank/DDBJ whole genome shotgun (WGS) entry which is preliminary data.</text>
</comment>